<protein>
    <submittedName>
        <fullName evidence="3">Uncharacterized protein</fullName>
    </submittedName>
</protein>
<dbReference type="AlphaFoldDB" id="A0A9D2C033"/>
<comment type="caution">
    <text evidence="3">The sequence shown here is derived from an EMBL/GenBank/DDBJ whole genome shotgun (WGS) entry which is preliminary data.</text>
</comment>
<reference evidence="3" key="2">
    <citation type="submission" date="2021-04" db="EMBL/GenBank/DDBJ databases">
        <authorList>
            <person name="Gilroy R."/>
        </authorList>
    </citation>
    <scope>NUCLEOTIDE SEQUENCE</scope>
    <source>
        <strain evidence="3">ChiBcec16_6824</strain>
    </source>
</reference>
<evidence type="ECO:0000256" key="2">
    <source>
        <dbReference type="SAM" id="Phobius"/>
    </source>
</evidence>
<keyword evidence="2" id="KW-1133">Transmembrane helix</keyword>
<keyword evidence="2" id="KW-0472">Membrane</keyword>
<organism evidence="3 4">
    <name type="scientific">Candidatus Flavonifractor merdigallinarum</name>
    <dbReference type="NCBI Taxonomy" id="2838589"/>
    <lineage>
        <taxon>Bacteria</taxon>
        <taxon>Bacillati</taxon>
        <taxon>Bacillota</taxon>
        <taxon>Clostridia</taxon>
        <taxon>Eubacteriales</taxon>
        <taxon>Oscillospiraceae</taxon>
        <taxon>Flavonifractor</taxon>
    </lineage>
</organism>
<gene>
    <name evidence="3" type="ORF">H9841_09395</name>
</gene>
<evidence type="ECO:0000313" key="4">
    <source>
        <dbReference type="Proteomes" id="UP000823868"/>
    </source>
</evidence>
<dbReference type="EMBL" id="DXDX01000171">
    <property type="protein sequence ID" value="HIY22100.1"/>
    <property type="molecule type" value="Genomic_DNA"/>
</dbReference>
<proteinExistence type="predicted"/>
<evidence type="ECO:0000313" key="3">
    <source>
        <dbReference type="EMBL" id="HIY22100.1"/>
    </source>
</evidence>
<accession>A0A9D2C033</accession>
<evidence type="ECO:0000256" key="1">
    <source>
        <dbReference type="SAM" id="MobiDB-lite"/>
    </source>
</evidence>
<keyword evidence="2" id="KW-0812">Transmembrane</keyword>
<feature type="transmembrane region" description="Helical" evidence="2">
    <location>
        <begin position="82"/>
        <end position="104"/>
    </location>
</feature>
<sequence>METRYITLTTRARGEERKVSGGSVLCQPRVESPSVQDGGKVLDLEAYRRRLELEQPPEEEAPELEPAAPSARTMTRREKLSVALDIVATVAVLAAAGGILLAMLGG</sequence>
<dbReference type="Proteomes" id="UP000823868">
    <property type="component" value="Unassembled WGS sequence"/>
</dbReference>
<reference evidence="3" key="1">
    <citation type="journal article" date="2021" name="PeerJ">
        <title>Extensive microbial diversity within the chicken gut microbiome revealed by metagenomics and culture.</title>
        <authorList>
            <person name="Gilroy R."/>
            <person name="Ravi A."/>
            <person name="Getino M."/>
            <person name="Pursley I."/>
            <person name="Horton D.L."/>
            <person name="Alikhan N.F."/>
            <person name="Baker D."/>
            <person name="Gharbi K."/>
            <person name="Hall N."/>
            <person name="Watson M."/>
            <person name="Adriaenssens E.M."/>
            <person name="Foster-Nyarko E."/>
            <person name="Jarju S."/>
            <person name="Secka A."/>
            <person name="Antonio M."/>
            <person name="Oren A."/>
            <person name="Chaudhuri R.R."/>
            <person name="La Ragione R."/>
            <person name="Hildebrand F."/>
            <person name="Pallen M.J."/>
        </authorList>
    </citation>
    <scope>NUCLEOTIDE SEQUENCE</scope>
    <source>
        <strain evidence="3">ChiBcec16_6824</strain>
    </source>
</reference>
<feature type="region of interest" description="Disordered" evidence="1">
    <location>
        <begin position="53"/>
        <end position="73"/>
    </location>
</feature>
<name>A0A9D2C033_9FIRM</name>